<reference evidence="1" key="1">
    <citation type="submission" date="2014-09" db="EMBL/GenBank/DDBJ databases">
        <authorList>
            <person name="Magalhaes I.L.F."/>
            <person name="Oliveira U."/>
            <person name="Santos F.R."/>
            <person name="Vidigal T.H.D.A."/>
            <person name="Brescovit A.D."/>
            <person name="Santos A.J."/>
        </authorList>
    </citation>
    <scope>NUCLEOTIDE SEQUENCE</scope>
    <source>
        <tissue evidence="1">Shoot tissue taken approximately 20 cm above the soil surface</tissue>
    </source>
</reference>
<accession>A0A0A9AT94</accession>
<dbReference type="AlphaFoldDB" id="A0A0A9AT94"/>
<protein>
    <submittedName>
        <fullName evidence="1">Uncharacterized protein</fullName>
    </submittedName>
</protein>
<dbReference type="EMBL" id="GBRH01247568">
    <property type="protein sequence ID" value="JAD50327.1"/>
    <property type="molecule type" value="Transcribed_RNA"/>
</dbReference>
<name>A0A0A9AT94_ARUDO</name>
<evidence type="ECO:0000313" key="1">
    <source>
        <dbReference type="EMBL" id="JAD50327.1"/>
    </source>
</evidence>
<reference evidence="1" key="2">
    <citation type="journal article" date="2015" name="Data Brief">
        <title>Shoot transcriptome of the giant reed, Arundo donax.</title>
        <authorList>
            <person name="Barrero R.A."/>
            <person name="Guerrero F.D."/>
            <person name="Moolhuijzen P."/>
            <person name="Goolsby J.A."/>
            <person name="Tidwell J."/>
            <person name="Bellgard S.E."/>
            <person name="Bellgard M.I."/>
        </authorList>
    </citation>
    <scope>NUCLEOTIDE SEQUENCE</scope>
    <source>
        <tissue evidence="1">Shoot tissue taken approximately 20 cm above the soil surface</tissue>
    </source>
</reference>
<organism evidence="1">
    <name type="scientific">Arundo donax</name>
    <name type="common">Giant reed</name>
    <name type="synonym">Donax arundinaceus</name>
    <dbReference type="NCBI Taxonomy" id="35708"/>
    <lineage>
        <taxon>Eukaryota</taxon>
        <taxon>Viridiplantae</taxon>
        <taxon>Streptophyta</taxon>
        <taxon>Embryophyta</taxon>
        <taxon>Tracheophyta</taxon>
        <taxon>Spermatophyta</taxon>
        <taxon>Magnoliopsida</taxon>
        <taxon>Liliopsida</taxon>
        <taxon>Poales</taxon>
        <taxon>Poaceae</taxon>
        <taxon>PACMAD clade</taxon>
        <taxon>Arundinoideae</taxon>
        <taxon>Arundineae</taxon>
        <taxon>Arundo</taxon>
    </lineage>
</organism>
<sequence length="17" mass="1751">MPATSTRSSTSSPTPRS</sequence>
<proteinExistence type="predicted"/>